<evidence type="ECO:0000313" key="7">
    <source>
        <dbReference type="EMBL" id="QHT07194.1"/>
    </source>
</evidence>
<dbReference type="GO" id="GO:0046655">
    <property type="term" value="P:folic acid metabolic process"/>
    <property type="evidence" value="ECO:0007669"/>
    <property type="project" value="TreeGrafter"/>
</dbReference>
<dbReference type="PANTHER" id="PTHR48069:SF3">
    <property type="entry name" value="DIHYDROFOLATE REDUCTASE"/>
    <property type="match status" value="1"/>
</dbReference>
<name>A0A6C0CTZ5_9ZZZZ</name>
<evidence type="ECO:0000259" key="6">
    <source>
        <dbReference type="PROSITE" id="PS51330"/>
    </source>
</evidence>
<evidence type="ECO:0000256" key="3">
    <source>
        <dbReference type="ARBA" id="ARBA00022563"/>
    </source>
</evidence>
<keyword evidence="5" id="KW-0560">Oxidoreductase</keyword>
<keyword evidence="3" id="KW-0554">One-carbon metabolism</keyword>
<accession>A0A6C0CTZ5</accession>
<dbReference type="GO" id="GO:0005739">
    <property type="term" value="C:mitochondrion"/>
    <property type="evidence" value="ECO:0007669"/>
    <property type="project" value="TreeGrafter"/>
</dbReference>
<dbReference type="InterPro" id="IPR024072">
    <property type="entry name" value="DHFR-like_dom_sf"/>
</dbReference>
<dbReference type="GO" id="GO:0046452">
    <property type="term" value="P:dihydrofolate metabolic process"/>
    <property type="evidence" value="ECO:0007669"/>
    <property type="project" value="TreeGrafter"/>
</dbReference>
<evidence type="ECO:0000256" key="1">
    <source>
        <dbReference type="ARBA" id="ARBA00004903"/>
    </source>
</evidence>
<dbReference type="GO" id="GO:0006730">
    <property type="term" value="P:one-carbon metabolic process"/>
    <property type="evidence" value="ECO:0007669"/>
    <property type="project" value="UniProtKB-KW"/>
</dbReference>
<dbReference type="PROSITE" id="PS51330">
    <property type="entry name" value="DHFR_2"/>
    <property type="match status" value="1"/>
</dbReference>
<dbReference type="GO" id="GO:0004146">
    <property type="term" value="F:dihydrofolate reductase activity"/>
    <property type="evidence" value="ECO:0007669"/>
    <property type="project" value="UniProtKB-EC"/>
</dbReference>
<dbReference type="Gene3D" id="3.40.430.10">
    <property type="entry name" value="Dihydrofolate Reductase, subunit A"/>
    <property type="match status" value="1"/>
</dbReference>
<evidence type="ECO:0000256" key="2">
    <source>
        <dbReference type="ARBA" id="ARBA00012856"/>
    </source>
</evidence>
<dbReference type="CDD" id="cd00209">
    <property type="entry name" value="DHFR"/>
    <property type="match status" value="1"/>
</dbReference>
<dbReference type="PRINTS" id="PR00070">
    <property type="entry name" value="DHFR"/>
</dbReference>
<sequence length="170" mass="20155">MKDILLVVAVDDKYGFAKDNIIPWKIKDDLHHFQRLTTSTQNKNLQNAVIMGRQTFISLNQKPLKNRLNIVLTSHKFNNVLCAASLKNAIDYCIISEDIESIFIIGGENVYSEALQNYPIRIIYKTHVQGDFQCDKFIPPFNNYEFYNYTPWKQENEYIYRYESWKMREI</sequence>
<dbReference type="GO" id="GO:0050661">
    <property type="term" value="F:NADP binding"/>
    <property type="evidence" value="ECO:0007669"/>
    <property type="project" value="InterPro"/>
</dbReference>
<dbReference type="GO" id="GO:0046654">
    <property type="term" value="P:tetrahydrofolate biosynthetic process"/>
    <property type="evidence" value="ECO:0007669"/>
    <property type="project" value="InterPro"/>
</dbReference>
<dbReference type="EC" id="1.5.1.3" evidence="2"/>
<dbReference type="SUPFAM" id="SSF53597">
    <property type="entry name" value="Dihydrofolate reductase-like"/>
    <property type="match status" value="1"/>
</dbReference>
<dbReference type="InterPro" id="IPR012259">
    <property type="entry name" value="DHFR"/>
</dbReference>
<protein>
    <recommendedName>
        <fullName evidence="2">dihydrofolate reductase</fullName>
        <ecNumber evidence="2">1.5.1.3</ecNumber>
    </recommendedName>
</protein>
<organism evidence="7">
    <name type="scientific">viral metagenome</name>
    <dbReference type="NCBI Taxonomy" id="1070528"/>
    <lineage>
        <taxon>unclassified sequences</taxon>
        <taxon>metagenomes</taxon>
        <taxon>organismal metagenomes</taxon>
    </lineage>
</organism>
<feature type="domain" description="DHFR" evidence="6">
    <location>
        <begin position="3"/>
        <end position="170"/>
    </location>
</feature>
<reference evidence="7" key="1">
    <citation type="journal article" date="2020" name="Nature">
        <title>Giant virus diversity and host interactions through global metagenomics.</title>
        <authorList>
            <person name="Schulz F."/>
            <person name="Roux S."/>
            <person name="Paez-Espino D."/>
            <person name="Jungbluth S."/>
            <person name="Walsh D.A."/>
            <person name="Denef V.J."/>
            <person name="McMahon K.D."/>
            <person name="Konstantinidis K.T."/>
            <person name="Eloe-Fadrosh E.A."/>
            <person name="Kyrpides N.C."/>
            <person name="Woyke T."/>
        </authorList>
    </citation>
    <scope>NUCLEOTIDE SEQUENCE</scope>
    <source>
        <strain evidence="7">GVMAG-M-3300021962-46</strain>
    </source>
</reference>
<dbReference type="InterPro" id="IPR001796">
    <property type="entry name" value="DHFR_dom"/>
</dbReference>
<dbReference type="Pfam" id="PF00186">
    <property type="entry name" value="DHFR_1"/>
    <property type="match status" value="1"/>
</dbReference>
<dbReference type="AlphaFoldDB" id="A0A6C0CTZ5"/>
<comment type="pathway">
    <text evidence="1">Cofactor biosynthesis; tetrahydrofolate biosynthesis; 5,6,7,8-tetrahydrofolate from 7,8-dihydrofolate: step 1/1.</text>
</comment>
<dbReference type="PANTHER" id="PTHR48069">
    <property type="entry name" value="DIHYDROFOLATE REDUCTASE"/>
    <property type="match status" value="1"/>
</dbReference>
<evidence type="ECO:0000256" key="4">
    <source>
        <dbReference type="ARBA" id="ARBA00022857"/>
    </source>
</evidence>
<proteinExistence type="predicted"/>
<dbReference type="EMBL" id="MN739480">
    <property type="protein sequence ID" value="QHT07194.1"/>
    <property type="molecule type" value="Genomic_DNA"/>
</dbReference>
<evidence type="ECO:0000256" key="5">
    <source>
        <dbReference type="ARBA" id="ARBA00023002"/>
    </source>
</evidence>
<keyword evidence="4" id="KW-0521">NADP</keyword>